<feature type="domain" description="GRF-type" evidence="5">
    <location>
        <begin position="69"/>
        <end position="116"/>
    </location>
</feature>
<dbReference type="PANTHER" id="PTHR33248">
    <property type="entry name" value="ZINC ION-BINDING PROTEIN"/>
    <property type="match status" value="1"/>
</dbReference>
<proteinExistence type="predicted"/>
<accession>A0A4D6LDD2</accession>
<reference evidence="6 7" key="1">
    <citation type="submission" date="2019-04" db="EMBL/GenBank/DDBJ databases">
        <title>An improved genome assembly and genetic linkage map for asparagus bean, Vigna unguiculata ssp. sesquipedialis.</title>
        <authorList>
            <person name="Xia Q."/>
            <person name="Zhang R."/>
            <person name="Dong Y."/>
        </authorList>
    </citation>
    <scope>NUCLEOTIDE SEQUENCE [LARGE SCALE GENOMIC DNA]</scope>
    <source>
        <tissue evidence="6">Leaf</tissue>
    </source>
</reference>
<evidence type="ECO:0000256" key="2">
    <source>
        <dbReference type="ARBA" id="ARBA00022771"/>
    </source>
</evidence>
<dbReference type="GO" id="GO:0008270">
    <property type="term" value="F:zinc ion binding"/>
    <property type="evidence" value="ECO:0007669"/>
    <property type="project" value="UniProtKB-KW"/>
</dbReference>
<dbReference type="Pfam" id="PF06839">
    <property type="entry name" value="Zn_ribbon_GRF"/>
    <property type="match status" value="2"/>
</dbReference>
<gene>
    <name evidence="6" type="ORF">DEO72_LG3g1051</name>
</gene>
<dbReference type="InterPro" id="IPR010666">
    <property type="entry name" value="Znf_GRF"/>
</dbReference>
<evidence type="ECO:0000256" key="3">
    <source>
        <dbReference type="ARBA" id="ARBA00022833"/>
    </source>
</evidence>
<feature type="domain" description="GRF-type" evidence="5">
    <location>
        <begin position="192"/>
        <end position="239"/>
    </location>
</feature>
<evidence type="ECO:0000313" key="6">
    <source>
        <dbReference type="EMBL" id="QCD86528.1"/>
    </source>
</evidence>
<keyword evidence="7" id="KW-1185">Reference proteome</keyword>
<evidence type="ECO:0000259" key="5">
    <source>
        <dbReference type="PROSITE" id="PS51999"/>
    </source>
</evidence>
<dbReference type="AlphaFoldDB" id="A0A4D6LDD2"/>
<protein>
    <recommendedName>
        <fullName evidence="5">GRF-type domain-containing protein</fullName>
    </recommendedName>
</protein>
<dbReference type="Proteomes" id="UP000501690">
    <property type="component" value="Linkage Group LG3"/>
</dbReference>
<evidence type="ECO:0000256" key="1">
    <source>
        <dbReference type="ARBA" id="ARBA00022723"/>
    </source>
</evidence>
<evidence type="ECO:0000313" key="7">
    <source>
        <dbReference type="Proteomes" id="UP000501690"/>
    </source>
</evidence>
<dbReference type="PROSITE" id="PS51999">
    <property type="entry name" value="ZF_GRF"/>
    <property type="match status" value="2"/>
</dbReference>
<sequence length="394" mass="44222">MAVGSLKFREIDLGKKLGFEKCEAKAVANPAVSLHPVCDSKLAFESWGQQSYGGSHIRGSKGMGLIPICKCGEVAVLRVARTLKNNGRQFWGCFKFKSAASSDNVWCNYFKWCDEEFCDERDGIIAQQRMKISELKISKLGFEKCEAKAVANPAVSLHPVCDSKLAFESWGQQSYGGSHIRGSKGMGLIPICKCGEVAVLRVARTLKNNGRQFWGCFKFKSAASSDNVWCNYFKWCDEEFCDERDGIIAQQRMKISELKISIELTSVTVVIRFKESPLQNYPLATSSVPVYRIHDHHQTQADRDPFVRAITRTLTLTTLVNPSHNSRVPRVQPPSRATTQEMSFRAKLKECHVLNPYPEPQHKGYILSHNSRDTFQGTTQGNQQADLQDITKAL</sequence>
<evidence type="ECO:0000256" key="4">
    <source>
        <dbReference type="PROSITE-ProRule" id="PRU01343"/>
    </source>
</evidence>
<keyword evidence="2 4" id="KW-0863">Zinc-finger</keyword>
<name>A0A4D6LDD2_VIGUN</name>
<keyword evidence="3" id="KW-0862">Zinc</keyword>
<dbReference type="EMBL" id="CP039347">
    <property type="protein sequence ID" value="QCD86528.1"/>
    <property type="molecule type" value="Genomic_DNA"/>
</dbReference>
<organism evidence="6 7">
    <name type="scientific">Vigna unguiculata</name>
    <name type="common">Cowpea</name>
    <dbReference type="NCBI Taxonomy" id="3917"/>
    <lineage>
        <taxon>Eukaryota</taxon>
        <taxon>Viridiplantae</taxon>
        <taxon>Streptophyta</taxon>
        <taxon>Embryophyta</taxon>
        <taxon>Tracheophyta</taxon>
        <taxon>Spermatophyta</taxon>
        <taxon>Magnoliopsida</taxon>
        <taxon>eudicotyledons</taxon>
        <taxon>Gunneridae</taxon>
        <taxon>Pentapetalae</taxon>
        <taxon>rosids</taxon>
        <taxon>fabids</taxon>
        <taxon>Fabales</taxon>
        <taxon>Fabaceae</taxon>
        <taxon>Papilionoideae</taxon>
        <taxon>50 kb inversion clade</taxon>
        <taxon>NPAAA clade</taxon>
        <taxon>indigoferoid/millettioid clade</taxon>
        <taxon>Phaseoleae</taxon>
        <taxon>Vigna</taxon>
    </lineage>
</organism>
<keyword evidence="1" id="KW-0479">Metal-binding</keyword>